<feature type="transmembrane region" description="Helical" evidence="1">
    <location>
        <begin position="80"/>
        <end position="106"/>
    </location>
</feature>
<feature type="transmembrane region" description="Helical" evidence="1">
    <location>
        <begin position="51"/>
        <end position="74"/>
    </location>
</feature>
<keyword evidence="1" id="KW-0472">Membrane</keyword>
<keyword evidence="1" id="KW-1133">Transmembrane helix</keyword>
<dbReference type="EMBL" id="CAKXAJ010026493">
    <property type="protein sequence ID" value="CAH2269074.1"/>
    <property type="molecule type" value="Genomic_DNA"/>
</dbReference>
<protein>
    <submittedName>
        <fullName evidence="2">Jg27022 protein</fullName>
    </submittedName>
</protein>
<keyword evidence="1" id="KW-0812">Transmembrane</keyword>
<organism evidence="2 3">
    <name type="scientific">Pararge aegeria aegeria</name>
    <dbReference type="NCBI Taxonomy" id="348720"/>
    <lineage>
        <taxon>Eukaryota</taxon>
        <taxon>Metazoa</taxon>
        <taxon>Ecdysozoa</taxon>
        <taxon>Arthropoda</taxon>
        <taxon>Hexapoda</taxon>
        <taxon>Insecta</taxon>
        <taxon>Pterygota</taxon>
        <taxon>Neoptera</taxon>
        <taxon>Endopterygota</taxon>
        <taxon>Lepidoptera</taxon>
        <taxon>Glossata</taxon>
        <taxon>Ditrysia</taxon>
        <taxon>Papilionoidea</taxon>
        <taxon>Nymphalidae</taxon>
        <taxon>Satyrinae</taxon>
        <taxon>Satyrini</taxon>
        <taxon>Parargina</taxon>
        <taxon>Pararge</taxon>
    </lineage>
</organism>
<dbReference type="Proteomes" id="UP000838756">
    <property type="component" value="Unassembled WGS sequence"/>
</dbReference>
<evidence type="ECO:0000256" key="1">
    <source>
        <dbReference type="SAM" id="Phobius"/>
    </source>
</evidence>
<keyword evidence="3" id="KW-1185">Reference proteome</keyword>
<comment type="caution">
    <text evidence="2">The sequence shown here is derived from an EMBL/GenBank/DDBJ whole genome shotgun (WGS) entry which is preliminary data.</text>
</comment>
<gene>
    <name evidence="2" type="primary">jg27022</name>
    <name evidence="2" type="ORF">PAEG_LOCUS27365</name>
</gene>
<evidence type="ECO:0000313" key="2">
    <source>
        <dbReference type="EMBL" id="CAH2269074.1"/>
    </source>
</evidence>
<evidence type="ECO:0000313" key="3">
    <source>
        <dbReference type="Proteomes" id="UP000838756"/>
    </source>
</evidence>
<dbReference type="AlphaFoldDB" id="A0A8S4SKP9"/>
<sequence length="107" mass="11014">MVNCKPFPITIATLYRACKDHVQPKNACNYSLHSFAATLLGGRNKHKTTTFFFHGKLGTFCVAVGVAMCVAVGVRVSAAIGVAVGVAVGLAVGVRGVVGVAVVVAVR</sequence>
<proteinExistence type="predicted"/>
<accession>A0A8S4SKP9</accession>
<name>A0A8S4SKP9_9NEOP</name>
<reference evidence="2" key="1">
    <citation type="submission" date="2022-03" db="EMBL/GenBank/DDBJ databases">
        <authorList>
            <person name="Lindestad O."/>
        </authorList>
    </citation>
    <scope>NUCLEOTIDE SEQUENCE</scope>
</reference>